<evidence type="ECO:0000313" key="2">
    <source>
        <dbReference type="Proteomes" id="UP000199076"/>
    </source>
</evidence>
<dbReference type="EMBL" id="FNBK01000012">
    <property type="protein sequence ID" value="SDF95596.1"/>
    <property type="molecule type" value="Genomic_DNA"/>
</dbReference>
<sequence>MYDLGTEFGNATVDPGTNILVAGPPLSGKRELAMGALETGSEQGEGSIIVTTRDNSDRVLTDYRSLLTDPDEAHIGVVDCVTKHQGQSASDTDVVKYASSPVDMTGIGIKFSEFVEEFYRNRNSKRNRVMVDSLSTLLLYSNLQTVFRFMHVFTSRIENADAVGIHVIESTAHDEETMNTLIQLFDGVVRTDEDRSVTLQLPGVDTETVGP</sequence>
<protein>
    <submittedName>
        <fullName evidence="1">KaiC protein</fullName>
    </submittedName>
</protein>
<dbReference type="Pfam" id="PF24336">
    <property type="entry name" value="DUF7504"/>
    <property type="match status" value="1"/>
</dbReference>
<evidence type="ECO:0000313" key="1">
    <source>
        <dbReference type="EMBL" id="SDF95596.1"/>
    </source>
</evidence>
<organism evidence="1 2">
    <name type="scientific">Halorientalis regularis</name>
    <dbReference type="NCBI Taxonomy" id="660518"/>
    <lineage>
        <taxon>Archaea</taxon>
        <taxon>Methanobacteriati</taxon>
        <taxon>Methanobacteriota</taxon>
        <taxon>Stenosarchaea group</taxon>
        <taxon>Halobacteria</taxon>
        <taxon>Halobacteriales</taxon>
        <taxon>Haloarculaceae</taxon>
        <taxon>Halorientalis</taxon>
    </lineage>
</organism>
<accession>A0A1G7QAP1</accession>
<dbReference type="AlphaFoldDB" id="A0A1G7QAP1"/>
<dbReference type="OrthoDB" id="70318at2157"/>
<dbReference type="Gene3D" id="3.40.50.300">
    <property type="entry name" value="P-loop containing nucleotide triphosphate hydrolases"/>
    <property type="match status" value="1"/>
</dbReference>
<dbReference type="STRING" id="660518.SAMN05216218_11261"/>
<dbReference type="InterPro" id="IPR027417">
    <property type="entry name" value="P-loop_NTPase"/>
</dbReference>
<name>A0A1G7QAP1_9EURY</name>
<proteinExistence type="predicted"/>
<keyword evidence="2" id="KW-1185">Reference proteome</keyword>
<dbReference type="SUPFAM" id="SSF52540">
    <property type="entry name" value="P-loop containing nucleoside triphosphate hydrolases"/>
    <property type="match status" value="1"/>
</dbReference>
<reference evidence="2" key="1">
    <citation type="submission" date="2016-10" db="EMBL/GenBank/DDBJ databases">
        <authorList>
            <person name="Varghese N."/>
            <person name="Submissions S."/>
        </authorList>
    </citation>
    <scope>NUCLEOTIDE SEQUENCE [LARGE SCALE GENOMIC DNA]</scope>
    <source>
        <strain evidence="2">IBRC-M 10760</strain>
    </source>
</reference>
<dbReference type="RefSeq" id="WP_092693846.1">
    <property type="nucleotide sequence ID" value="NZ_FNBK01000012.1"/>
</dbReference>
<dbReference type="Proteomes" id="UP000199076">
    <property type="component" value="Unassembled WGS sequence"/>
</dbReference>
<dbReference type="InterPro" id="IPR055927">
    <property type="entry name" value="DUF7504"/>
</dbReference>
<gene>
    <name evidence="1" type="ORF">SAMN05216218_11261</name>
</gene>